<dbReference type="EMBL" id="FOWD01000008">
    <property type="protein sequence ID" value="SFO08478.1"/>
    <property type="molecule type" value="Genomic_DNA"/>
</dbReference>
<sequence length="152" mass="18036">MNFMYKPSPYCQIKSVFNEYPICRDDHLIDFGCGKGRVLIMASEYGCKNLYGIDISNYSFLLAIADKSKQIDLLKLCNALLYNDGIIVFDIFQTWIDIIEKKEKDQCTRFRLGNRELYIVYTKHLIDQNQQLHRFDFTHESVGKDKVNYMYW</sequence>
<dbReference type="Proteomes" id="UP000198806">
    <property type="component" value="Unassembled WGS sequence"/>
</dbReference>
<evidence type="ECO:0000313" key="2">
    <source>
        <dbReference type="Proteomes" id="UP000198806"/>
    </source>
</evidence>
<dbReference type="Gene3D" id="3.40.50.150">
    <property type="entry name" value="Vaccinia Virus protein VP39"/>
    <property type="match status" value="1"/>
</dbReference>
<dbReference type="AlphaFoldDB" id="A0A1I5EA29"/>
<organism evidence="1 2">
    <name type="scientific">Anaerocolumna aminovalerica</name>
    <dbReference type="NCBI Taxonomy" id="1527"/>
    <lineage>
        <taxon>Bacteria</taxon>
        <taxon>Bacillati</taxon>
        <taxon>Bacillota</taxon>
        <taxon>Clostridia</taxon>
        <taxon>Lachnospirales</taxon>
        <taxon>Lachnospiraceae</taxon>
        <taxon>Anaerocolumna</taxon>
    </lineage>
</organism>
<proteinExistence type="predicted"/>
<dbReference type="SUPFAM" id="SSF53335">
    <property type="entry name" value="S-adenosyl-L-methionine-dependent methyltransferases"/>
    <property type="match status" value="1"/>
</dbReference>
<keyword evidence="2" id="KW-1185">Reference proteome</keyword>
<dbReference type="STRING" id="1527.SAMN04489757_108125"/>
<dbReference type="InterPro" id="IPR029063">
    <property type="entry name" value="SAM-dependent_MTases_sf"/>
</dbReference>
<dbReference type="CDD" id="cd02440">
    <property type="entry name" value="AdoMet_MTases"/>
    <property type="match status" value="1"/>
</dbReference>
<name>A0A1I5EA29_9FIRM</name>
<evidence type="ECO:0000313" key="1">
    <source>
        <dbReference type="EMBL" id="SFO08478.1"/>
    </source>
</evidence>
<protein>
    <submittedName>
        <fullName evidence="1">Histone methylation protein DOT1</fullName>
    </submittedName>
</protein>
<gene>
    <name evidence="1" type="ORF">SAMN04489757_108125</name>
</gene>
<accession>A0A1I5EA29</accession>
<reference evidence="1 2" key="1">
    <citation type="submission" date="2016-10" db="EMBL/GenBank/DDBJ databases">
        <authorList>
            <person name="de Groot N.N."/>
        </authorList>
    </citation>
    <scope>NUCLEOTIDE SEQUENCE [LARGE SCALE GENOMIC DNA]</scope>
    <source>
        <strain evidence="1 2">DSM 1283</strain>
    </source>
</reference>